<evidence type="ECO:0000259" key="7">
    <source>
        <dbReference type="PROSITE" id="PS51352"/>
    </source>
</evidence>
<sequence>MTEPSSLRPHGPGRRSLLRAALLLAAVTPLAACVAPEDDLAKQAREGNGKNYISGDSSVQEYPLDKRGERIELSSTTFDGEKVDTAAWTGRVVVMNFWYAACPPCRIEAPDMAALSREFADNVDFLGVNVRDEKAAAEAFESTFKIPYPSIKDNDGEIQLAMTKYVPLQAVPTTLVIDKQGRVAARILGVAEKPTLKALIVSRIAEQA</sequence>
<gene>
    <name evidence="8" type="ORF">E9229_000389</name>
</gene>
<dbReference type="PROSITE" id="PS51352">
    <property type="entry name" value="THIOREDOXIN_2"/>
    <property type="match status" value="1"/>
</dbReference>
<dbReference type="GO" id="GO:0016491">
    <property type="term" value="F:oxidoreductase activity"/>
    <property type="evidence" value="ECO:0007669"/>
    <property type="project" value="InterPro"/>
</dbReference>
<dbReference type="InterPro" id="IPR006311">
    <property type="entry name" value="TAT_signal"/>
</dbReference>
<dbReference type="InterPro" id="IPR013766">
    <property type="entry name" value="Thioredoxin_domain"/>
</dbReference>
<feature type="signal peptide" evidence="6">
    <location>
        <begin position="1"/>
        <end position="31"/>
    </location>
</feature>
<dbReference type="Pfam" id="PF08534">
    <property type="entry name" value="Redoxin"/>
    <property type="match status" value="1"/>
</dbReference>
<dbReference type="GO" id="GO:0030313">
    <property type="term" value="C:cell envelope"/>
    <property type="evidence" value="ECO:0007669"/>
    <property type="project" value="UniProtKB-SubCell"/>
</dbReference>
<accession>A0A839QDE1</accession>
<proteinExistence type="predicted"/>
<dbReference type="CDD" id="cd02966">
    <property type="entry name" value="TlpA_like_family"/>
    <property type="match status" value="1"/>
</dbReference>
<dbReference type="GO" id="GO:0017004">
    <property type="term" value="P:cytochrome complex assembly"/>
    <property type="evidence" value="ECO:0007669"/>
    <property type="project" value="UniProtKB-KW"/>
</dbReference>
<dbReference type="AlphaFoldDB" id="A0A839QDE1"/>
<dbReference type="GO" id="GO:0016853">
    <property type="term" value="F:isomerase activity"/>
    <property type="evidence" value="ECO:0007669"/>
    <property type="project" value="UniProtKB-KW"/>
</dbReference>
<dbReference type="Gene3D" id="3.40.30.10">
    <property type="entry name" value="Glutaredoxin"/>
    <property type="match status" value="1"/>
</dbReference>
<reference evidence="8 9" key="1">
    <citation type="submission" date="2020-08" db="EMBL/GenBank/DDBJ databases">
        <title>Sequencing the genomes of 1000 actinobacteria strains.</title>
        <authorList>
            <person name="Klenk H.-P."/>
        </authorList>
    </citation>
    <scope>NUCLEOTIDE SEQUENCE [LARGE SCALE GENOMIC DNA]</scope>
    <source>
        <strain evidence="8 9">DSM 22826</strain>
    </source>
</reference>
<dbReference type="EMBL" id="JACHVS010000001">
    <property type="protein sequence ID" value="MBB2994198.1"/>
    <property type="molecule type" value="Genomic_DNA"/>
</dbReference>
<dbReference type="Proteomes" id="UP000523000">
    <property type="component" value="Unassembled WGS sequence"/>
</dbReference>
<dbReference type="PANTHER" id="PTHR42852:SF6">
    <property type="entry name" value="THIOL:DISULFIDE INTERCHANGE PROTEIN DSBE"/>
    <property type="match status" value="1"/>
</dbReference>
<evidence type="ECO:0000313" key="9">
    <source>
        <dbReference type="Proteomes" id="UP000523000"/>
    </source>
</evidence>
<comment type="caution">
    <text evidence="8">The sequence shown here is derived from an EMBL/GenBank/DDBJ whole genome shotgun (WGS) entry which is preliminary data.</text>
</comment>
<keyword evidence="9" id="KW-1185">Reference proteome</keyword>
<dbReference type="InterPro" id="IPR013740">
    <property type="entry name" value="Redoxin"/>
</dbReference>
<evidence type="ECO:0000313" key="8">
    <source>
        <dbReference type="EMBL" id="MBB2994198.1"/>
    </source>
</evidence>
<keyword evidence="2" id="KW-0201">Cytochrome c-type biogenesis</keyword>
<evidence type="ECO:0000256" key="6">
    <source>
        <dbReference type="SAM" id="SignalP"/>
    </source>
</evidence>
<keyword evidence="4" id="KW-1015">Disulfide bond</keyword>
<dbReference type="InterPro" id="IPR050553">
    <property type="entry name" value="Thioredoxin_ResA/DsbE_sf"/>
</dbReference>
<comment type="subcellular location">
    <subcellularLocation>
        <location evidence="1">Cell envelope</location>
    </subcellularLocation>
</comment>
<protein>
    <submittedName>
        <fullName evidence="8">Thiol-disulfide isomerase/thioredoxin</fullName>
    </submittedName>
</protein>
<dbReference type="SUPFAM" id="SSF52833">
    <property type="entry name" value="Thioredoxin-like"/>
    <property type="match status" value="1"/>
</dbReference>
<name>A0A839QDE1_9MICC</name>
<keyword evidence="6" id="KW-0732">Signal</keyword>
<feature type="chain" id="PRO_5038993525" evidence="6">
    <location>
        <begin position="32"/>
        <end position="208"/>
    </location>
</feature>
<feature type="domain" description="Thioredoxin" evidence="7">
    <location>
        <begin position="62"/>
        <end position="208"/>
    </location>
</feature>
<dbReference type="PROSITE" id="PS51318">
    <property type="entry name" value="TAT"/>
    <property type="match status" value="1"/>
</dbReference>
<evidence type="ECO:0000256" key="1">
    <source>
        <dbReference type="ARBA" id="ARBA00004196"/>
    </source>
</evidence>
<keyword evidence="3" id="KW-0735">Signal-anchor</keyword>
<keyword evidence="5" id="KW-0676">Redox-active center</keyword>
<keyword evidence="3" id="KW-0812">Transmembrane</keyword>
<evidence type="ECO:0000256" key="3">
    <source>
        <dbReference type="ARBA" id="ARBA00022968"/>
    </source>
</evidence>
<evidence type="ECO:0000256" key="2">
    <source>
        <dbReference type="ARBA" id="ARBA00022748"/>
    </source>
</evidence>
<dbReference type="InterPro" id="IPR036249">
    <property type="entry name" value="Thioredoxin-like_sf"/>
</dbReference>
<evidence type="ECO:0000256" key="4">
    <source>
        <dbReference type="ARBA" id="ARBA00023157"/>
    </source>
</evidence>
<dbReference type="PANTHER" id="PTHR42852">
    <property type="entry name" value="THIOL:DISULFIDE INTERCHANGE PROTEIN DSBE"/>
    <property type="match status" value="1"/>
</dbReference>
<organism evidence="8 9">
    <name type="scientific">Paeniglutamicibacter cryotolerans</name>
    <dbReference type="NCBI Taxonomy" id="670079"/>
    <lineage>
        <taxon>Bacteria</taxon>
        <taxon>Bacillati</taxon>
        <taxon>Actinomycetota</taxon>
        <taxon>Actinomycetes</taxon>
        <taxon>Micrococcales</taxon>
        <taxon>Micrococcaceae</taxon>
        <taxon>Paeniglutamicibacter</taxon>
    </lineage>
</organism>
<keyword evidence="8" id="KW-0413">Isomerase</keyword>
<evidence type="ECO:0000256" key="5">
    <source>
        <dbReference type="ARBA" id="ARBA00023284"/>
    </source>
</evidence>
<dbReference type="RefSeq" id="WP_183509571.1">
    <property type="nucleotide sequence ID" value="NZ_BAABGK010000041.1"/>
</dbReference>